<feature type="transmembrane region" description="Helical" evidence="2">
    <location>
        <begin position="223"/>
        <end position="240"/>
    </location>
</feature>
<feature type="transmembrane region" description="Helical" evidence="2">
    <location>
        <begin position="146"/>
        <end position="172"/>
    </location>
</feature>
<name>A0A051TYC5_9MYCO</name>
<proteinExistence type="predicted"/>
<evidence type="ECO:0000313" key="4">
    <source>
        <dbReference type="Proteomes" id="UP000025947"/>
    </source>
</evidence>
<comment type="caution">
    <text evidence="3">The sequence shown here is derived from an EMBL/GenBank/DDBJ whole genome shotgun (WGS) entry which is preliminary data.</text>
</comment>
<dbReference type="Proteomes" id="UP000025947">
    <property type="component" value="Unassembled WGS sequence"/>
</dbReference>
<sequence length="299" mass="33281">MIVSRRIDSPARVGESGASAHPRLSPALRTFLSAMVRASAPRPAAARRAAKDFEKRLMPAVIAEIRWSFTRPRTWLMGVVANVLFAGGWLLVQPLTLGRHHDWVILVGTYFSSWVLADVTTTNFLGADHYRIVRGLSDGVPFWRILLIKNLALLAIVGLPTLAAAVALTLWLETPARLGITIPTVAVPIVSWLGVGNFISVLHPVSVEPLIRRWRQRGDLRRTRSWVLALTLPYALYYVADPMNGVEHRVLWQQAPALIWPVFGRDTKSFVHLAIAASVWVAGSIAAVHWVRRRGLQIR</sequence>
<dbReference type="HOGENOM" id="CLU_955853_0_0_11"/>
<evidence type="ECO:0000256" key="2">
    <source>
        <dbReference type="SAM" id="Phobius"/>
    </source>
</evidence>
<accession>A0A051TYC5</accession>
<gene>
    <name evidence="3" type="ORF">K875_02749</name>
</gene>
<keyword evidence="2" id="KW-0812">Transmembrane</keyword>
<dbReference type="EMBL" id="JLXW01000008">
    <property type="protein sequence ID" value="KBZ61830.1"/>
    <property type="molecule type" value="Genomic_DNA"/>
</dbReference>
<keyword evidence="2" id="KW-1133">Transmembrane helix</keyword>
<keyword evidence="2" id="KW-0472">Membrane</keyword>
<feature type="transmembrane region" description="Helical" evidence="2">
    <location>
        <begin position="178"/>
        <end position="202"/>
    </location>
</feature>
<dbReference type="AlphaFoldDB" id="A0A051TYC5"/>
<keyword evidence="4" id="KW-1185">Reference proteome</keyword>
<evidence type="ECO:0000256" key="1">
    <source>
        <dbReference type="SAM" id="MobiDB-lite"/>
    </source>
</evidence>
<evidence type="ECO:0008006" key="5">
    <source>
        <dbReference type="Google" id="ProtNLM"/>
    </source>
</evidence>
<dbReference type="PATRIC" id="fig|1324261.3.peg.2765"/>
<feature type="transmembrane region" description="Helical" evidence="2">
    <location>
        <begin position="103"/>
        <end position="125"/>
    </location>
</feature>
<protein>
    <recommendedName>
        <fullName evidence="5">ABC-2 type transport system permease protein</fullName>
    </recommendedName>
</protein>
<evidence type="ECO:0000313" key="3">
    <source>
        <dbReference type="EMBL" id="KBZ61830.1"/>
    </source>
</evidence>
<organism evidence="3 4">
    <name type="scientific">Mycobacterium [tuberculosis] TKK-01-0051</name>
    <dbReference type="NCBI Taxonomy" id="1324261"/>
    <lineage>
        <taxon>Bacteria</taxon>
        <taxon>Bacillati</taxon>
        <taxon>Actinomycetota</taxon>
        <taxon>Actinomycetes</taxon>
        <taxon>Mycobacteriales</taxon>
        <taxon>Mycobacteriaceae</taxon>
        <taxon>Mycobacterium</taxon>
        <taxon>Mycobacterium avium complex (MAC)</taxon>
    </lineage>
</organism>
<feature type="region of interest" description="Disordered" evidence="1">
    <location>
        <begin position="1"/>
        <end position="21"/>
    </location>
</feature>
<feature type="transmembrane region" description="Helical" evidence="2">
    <location>
        <begin position="270"/>
        <end position="291"/>
    </location>
</feature>
<reference evidence="3 4" key="1">
    <citation type="submission" date="2014-04" db="EMBL/GenBank/DDBJ databases">
        <title>The Genome Sequence of Mycobacterium tuberculosis TKK-01-0051.</title>
        <authorList>
            <consortium name="The Broad Institute Genomics Platform"/>
            <consortium name="The Broad Institute Genome Sequencing Center for Infectious Disease"/>
            <person name="Earl A.M."/>
            <person name="Cohen K."/>
            <person name="Pym A."/>
            <person name="Bishai W."/>
            <person name="Maharaj K."/>
            <person name="Desjardins C."/>
            <person name="Abeel T."/>
            <person name="Young S."/>
            <person name="Zeng Q."/>
            <person name="Gargeya S."/>
            <person name="Abouelleil A."/>
            <person name="Alvarado L."/>
            <person name="Chapman S.B."/>
            <person name="Gainer-Dewar J."/>
            <person name="Goldberg J."/>
            <person name="Griggs A."/>
            <person name="Gujja S."/>
            <person name="Hansen M."/>
            <person name="Howarth C."/>
            <person name="Imamovic A."/>
            <person name="Larimer J."/>
            <person name="Murphy C."/>
            <person name="Naylor J."/>
            <person name="Pearson M."/>
            <person name="Poon T.W."/>
            <person name="Priest M."/>
            <person name="Roberts A."/>
            <person name="Saif S."/>
            <person name="Shea T."/>
            <person name="Sykes S."/>
            <person name="Wortman J."/>
            <person name="Nusbaum C."/>
            <person name="Birren B."/>
        </authorList>
    </citation>
    <scope>NUCLEOTIDE SEQUENCE [LARGE SCALE GENOMIC DNA]</scope>
    <source>
        <strain evidence="3 4">TKK-01-0051</strain>
    </source>
</reference>
<feature type="transmembrane region" description="Helical" evidence="2">
    <location>
        <begin position="74"/>
        <end position="91"/>
    </location>
</feature>